<feature type="compositionally biased region" description="Polar residues" evidence="1">
    <location>
        <begin position="142"/>
        <end position="154"/>
    </location>
</feature>
<evidence type="ECO:0000313" key="3">
    <source>
        <dbReference type="Proteomes" id="UP000054342"/>
    </source>
</evidence>
<dbReference type="STRING" id="348802.A0A0D2BJM0"/>
<sequence length="417" mass="45898">MTDALRALLKQNLITLGRLDEHRAMFSHSPAQSSPFIATNRPHHFHCYTPVTPSPLRTSRNANLMPASPGHGPSSPIIASSPLGKFAVSEEQDENVTPSAFFGRTVNGNDGAIEGFSGVQKTQFDLLSRYRGGTGGAGMQKTPESPKQYPNMNGSVGGSALVTPPDSTSSNSALNADRDGRVSGTTQSRFLFGNEKATANSASFTFIGGQNEKKEGIWESRARSASPAAAIARHAAQGREKKKSQFLDRIRRRRDDARSEGVGDQVLRMDFVRERRVWEDEMRRRALAEGDADVLEDEVMSEWADSEGEEGHEEMSPTEEYDPEAEELGIYYDYEIGTDPGTHAQGRGSSRTGPADGEDFIVDEDEEYEEVFREFILRDQGQGQGQHRESVPQQQMEGHTHGQQSRHGEYEAGMDLS</sequence>
<evidence type="ECO:0000256" key="1">
    <source>
        <dbReference type="SAM" id="MobiDB-lite"/>
    </source>
</evidence>
<name>A0A0D2BJM0_9EURO</name>
<feature type="compositionally biased region" description="Polar residues" evidence="1">
    <location>
        <begin position="165"/>
        <end position="174"/>
    </location>
</feature>
<dbReference type="HOGENOM" id="CLU_057714_0_0_1"/>
<keyword evidence="3" id="KW-1185">Reference proteome</keyword>
<dbReference type="AlphaFoldDB" id="A0A0D2BJM0"/>
<dbReference type="GeneID" id="25330180"/>
<accession>A0A0D2BJM0</accession>
<dbReference type="OrthoDB" id="4161517at2759"/>
<organism evidence="2 3">
    <name type="scientific">Exophiala xenobiotica</name>
    <dbReference type="NCBI Taxonomy" id="348802"/>
    <lineage>
        <taxon>Eukaryota</taxon>
        <taxon>Fungi</taxon>
        <taxon>Dikarya</taxon>
        <taxon>Ascomycota</taxon>
        <taxon>Pezizomycotina</taxon>
        <taxon>Eurotiomycetes</taxon>
        <taxon>Chaetothyriomycetidae</taxon>
        <taxon>Chaetothyriales</taxon>
        <taxon>Herpotrichiellaceae</taxon>
        <taxon>Exophiala</taxon>
    </lineage>
</organism>
<dbReference type="RefSeq" id="XP_013313230.1">
    <property type="nucleotide sequence ID" value="XM_013457776.1"/>
</dbReference>
<feature type="region of interest" description="Disordered" evidence="1">
    <location>
        <begin position="131"/>
        <end position="182"/>
    </location>
</feature>
<dbReference type="Proteomes" id="UP000054342">
    <property type="component" value="Unassembled WGS sequence"/>
</dbReference>
<reference evidence="2 3" key="1">
    <citation type="submission" date="2015-01" db="EMBL/GenBank/DDBJ databases">
        <title>The Genome Sequence of Exophiala xenobiotica CBS118157.</title>
        <authorList>
            <consortium name="The Broad Institute Genomics Platform"/>
            <person name="Cuomo C."/>
            <person name="de Hoog S."/>
            <person name="Gorbushina A."/>
            <person name="Stielow B."/>
            <person name="Teixiera M."/>
            <person name="Abouelleil A."/>
            <person name="Chapman S.B."/>
            <person name="Priest M."/>
            <person name="Young S.K."/>
            <person name="Wortman J."/>
            <person name="Nusbaum C."/>
            <person name="Birren B."/>
        </authorList>
    </citation>
    <scope>NUCLEOTIDE SEQUENCE [LARGE SCALE GENOMIC DNA]</scope>
    <source>
        <strain evidence="2 3">CBS 118157</strain>
    </source>
</reference>
<gene>
    <name evidence="2" type="ORF">PV05_08272</name>
</gene>
<protein>
    <submittedName>
        <fullName evidence="2">Uncharacterized protein</fullName>
    </submittedName>
</protein>
<feature type="compositionally biased region" description="Acidic residues" evidence="1">
    <location>
        <begin position="356"/>
        <end position="369"/>
    </location>
</feature>
<dbReference type="EMBL" id="KN847321">
    <property type="protein sequence ID" value="KIW52646.1"/>
    <property type="molecule type" value="Genomic_DNA"/>
</dbReference>
<proteinExistence type="predicted"/>
<feature type="region of interest" description="Disordered" evidence="1">
    <location>
        <begin position="302"/>
        <end position="417"/>
    </location>
</feature>
<evidence type="ECO:0000313" key="2">
    <source>
        <dbReference type="EMBL" id="KIW52646.1"/>
    </source>
</evidence>
<feature type="compositionally biased region" description="Polar residues" evidence="1">
    <location>
        <begin position="391"/>
        <end position="405"/>
    </location>
</feature>
<feature type="compositionally biased region" description="Acidic residues" evidence="1">
    <location>
        <begin position="302"/>
        <end position="327"/>
    </location>
</feature>